<dbReference type="AlphaFoldDB" id="A0A2A2ENG9"/>
<proteinExistence type="predicted"/>
<keyword evidence="3" id="KW-1185">Reference proteome</keyword>
<evidence type="ECO:0000313" key="2">
    <source>
        <dbReference type="EMBL" id="PAU74656.1"/>
    </source>
</evidence>
<organism evidence="2 3">
    <name type="scientific">Halomonas salipaludis</name>
    <dbReference type="NCBI Taxonomy" id="2032625"/>
    <lineage>
        <taxon>Bacteria</taxon>
        <taxon>Pseudomonadati</taxon>
        <taxon>Pseudomonadota</taxon>
        <taxon>Gammaproteobacteria</taxon>
        <taxon>Oceanospirillales</taxon>
        <taxon>Halomonadaceae</taxon>
        <taxon>Halomonas</taxon>
    </lineage>
</organism>
<feature type="transmembrane region" description="Helical" evidence="1">
    <location>
        <begin position="97"/>
        <end position="117"/>
    </location>
</feature>
<dbReference type="EMBL" id="NSKB01000009">
    <property type="protein sequence ID" value="PAU74656.1"/>
    <property type="molecule type" value="Genomic_DNA"/>
</dbReference>
<dbReference type="Proteomes" id="UP000217771">
    <property type="component" value="Unassembled WGS sequence"/>
</dbReference>
<keyword evidence="1" id="KW-1133">Transmembrane helix</keyword>
<feature type="transmembrane region" description="Helical" evidence="1">
    <location>
        <begin position="129"/>
        <end position="147"/>
    </location>
</feature>
<reference evidence="2 3" key="1">
    <citation type="submission" date="2017-08" db="EMBL/GenBank/DDBJ databases">
        <title>Halomonas alkalisoli sp. nov., isolated from saline alkaline soil.</title>
        <authorList>
            <person name="Wang D."/>
            <person name="Zhang G."/>
        </authorList>
    </citation>
    <scope>NUCLEOTIDE SEQUENCE [LARGE SCALE GENOMIC DNA]</scope>
    <source>
        <strain evidence="2 3">WRN001</strain>
    </source>
</reference>
<evidence type="ECO:0008006" key="4">
    <source>
        <dbReference type="Google" id="ProtNLM"/>
    </source>
</evidence>
<dbReference type="RefSeq" id="WP_095622866.1">
    <property type="nucleotide sequence ID" value="NZ_NSKB01000009.1"/>
</dbReference>
<name>A0A2A2ENG9_9GAMM</name>
<gene>
    <name evidence="2" type="ORF">CK498_21260</name>
</gene>
<feature type="transmembrane region" description="Helical" evidence="1">
    <location>
        <begin position="66"/>
        <end position="91"/>
    </location>
</feature>
<sequence>MYKVRGFRLTLLAGAVLCAAMAVTLDLGAVQPLLWITALWLLATAALLQHRLYWPARMPWQLVPSLLLASLVTLDSESFGVWMWAFAILMMLPQPRWMMALNVALAAFAWWQVAAMLPRAEANISGAALALLLLAGAAHAVQLRPLWQRVIQRQRLTPGLRLWSAQRLEESLARERTRSERDPLHGELLLIRSTGYRCWRLAQRLAQASHPFEHCYRLDRRTLAITLVGRDPTAVRQRCQALLSMLPQRDLRARTLPLSDSERLEEAREALAGQRAPLVHDEACP</sequence>
<evidence type="ECO:0000256" key="1">
    <source>
        <dbReference type="SAM" id="Phobius"/>
    </source>
</evidence>
<keyword evidence="1" id="KW-0472">Membrane</keyword>
<protein>
    <recommendedName>
        <fullName evidence="4">GGDEF domain-containing protein</fullName>
    </recommendedName>
</protein>
<feature type="transmembrane region" description="Helical" evidence="1">
    <location>
        <begin position="32"/>
        <end position="54"/>
    </location>
</feature>
<keyword evidence="1" id="KW-0812">Transmembrane</keyword>
<accession>A0A2A2ENG9</accession>
<evidence type="ECO:0000313" key="3">
    <source>
        <dbReference type="Proteomes" id="UP000217771"/>
    </source>
</evidence>
<comment type="caution">
    <text evidence="2">The sequence shown here is derived from an EMBL/GenBank/DDBJ whole genome shotgun (WGS) entry which is preliminary data.</text>
</comment>
<dbReference type="OrthoDB" id="6182046at2"/>